<feature type="signal peptide" evidence="1">
    <location>
        <begin position="1"/>
        <end position="20"/>
    </location>
</feature>
<dbReference type="Proteomes" id="UP000477980">
    <property type="component" value="Unassembled WGS sequence"/>
</dbReference>
<gene>
    <name evidence="4" type="ORF">F7D25_04995</name>
    <name evidence="3" type="ORF">F7D95_06255</name>
</gene>
<dbReference type="SUPFAM" id="SSF160574">
    <property type="entry name" value="BT0923-like"/>
    <property type="match status" value="1"/>
</dbReference>
<dbReference type="PROSITE" id="PS51257">
    <property type="entry name" value="PROKAR_LIPOPROTEIN"/>
    <property type="match status" value="1"/>
</dbReference>
<keyword evidence="1" id="KW-0732">Signal</keyword>
<feature type="domain" description="Putative beta-lactamase-inhibitor-like PepSY-like" evidence="2">
    <location>
        <begin position="64"/>
        <end position="143"/>
    </location>
</feature>
<dbReference type="AlphaFoldDB" id="A0A646FU29"/>
<feature type="chain" id="PRO_5041170939" description="Putative beta-lactamase-inhibitor-like PepSY-like domain-containing protein" evidence="1">
    <location>
        <begin position="21"/>
        <end position="149"/>
    </location>
</feature>
<organism evidence="4 6">
    <name type="scientific">Segatella copri</name>
    <dbReference type="NCBI Taxonomy" id="165179"/>
    <lineage>
        <taxon>Bacteria</taxon>
        <taxon>Pseudomonadati</taxon>
        <taxon>Bacteroidota</taxon>
        <taxon>Bacteroidia</taxon>
        <taxon>Bacteroidales</taxon>
        <taxon>Prevotellaceae</taxon>
        <taxon>Segatella</taxon>
    </lineage>
</organism>
<evidence type="ECO:0000313" key="5">
    <source>
        <dbReference type="Proteomes" id="UP000442105"/>
    </source>
</evidence>
<dbReference type="Gene3D" id="3.40.1420.30">
    <property type="match status" value="1"/>
</dbReference>
<evidence type="ECO:0000313" key="4">
    <source>
        <dbReference type="EMBL" id="MQP13775.1"/>
    </source>
</evidence>
<comment type="caution">
    <text evidence="4">The sequence shown here is derived from an EMBL/GenBank/DDBJ whole genome shotgun (WGS) entry which is preliminary data.</text>
</comment>
<sequence length="149" mass="16878">MKRTFLATFLSILFAMVAVACHGSDEKEIGYTELPVQAQQFVKQYFPSATYSRVEKEKDNGKWEYEATLSDGTKIDFDNKGEWKSVDCKFSALPSGIIPDVIAADIAERYPSQQPYKIEKETGGYEIDIPGYDLYYSSAGKFIRAEIDR</sequence>
<evidence type="ECO:0000313" key="6">
    <source>
        <dbReference type="Proteomes" id="UP000477980"/>
    </source>
</evidence>
<proteinExistence type="predicted"/>
<evidence type="ECO:0000256" key="1">
    <source>
        <dbReference type="SAM" id="SignalP"/>
    </source>
</evidence>
<reference evidence="5 6" key="1">
    <citation type="submission" date="2019-09" db="EMBL/GenBank/DDBJ databases">
        <title>Distinct polysaccharide growth profiles of human intestinal Prevotella copri isolates.</title>
        <authorList>
            <person name="Fehlner-Peach H."/>
            <person name="Magnabosco C."/>
            <person name="Raghavan V."/>
            <person name="Scher J.U."/>
            <person name="Tett A."/>
            <person name="Cox L.M."/>
            <person name="Gottsegen C."/>
            <person name="Watters A."/>
            <person name="Wiltshire- Gordon J.D."/>
            <person name="Segata N."/>
            <person name="Bonneau R."/>
            <person name="Littman D.R."/>
        </authorList>
    </citation>
    <scope>NUCLEOTIDE SEQUENCE [LARGE SCALE GENOMIC DNA]</scope>
    <source>
        <strain evidence="4">IAA917</strain>
        <strain evidence="6">iAA917</strain>
        <strain evidence="3">IAQ1179</strain>
        <strain evidence="5">iAQ1179</strain>
    </source>
</reference>
<dbReference type="EMBL" id="VZCW01000169">
    <property type="protein sequence ID" value="MQN12428.1"/>
    <property type="molecule type" value="Genomic_DNA"/>
</dbReference>
<accession>A0A646FU29</accession>
<dbReference type="InterPro" id="IPR021533">
    <property type="entry name" value="PepSY-like"/>
</dbReference>
<dbReference type="OrthoDB" id="710080at2"/>
<evidence type="ECO:0000259" key="2">
    <source>
        <dbReference type="Pfam" id="PF11396"/>
    </source>
</evidence>
<dbReference type="RefSeq" id="WP_153090045.1">
    <property type="nucleotide sequence ID" value="NZ_VZCW01000169.1"/>
</dbReference>
<dbReference type="EMBL" id="VZAH01000051">
    <property type="protein sequence ID" value="MQP13775.1"/>
    <property type="molecule type" value="Genomic_DNA"/>
</dbReference>
<name>A0A646FU29_9BACT</name>
<dbReference type="Proteomes" id="UP000442105">
    <property type="component" value="Unassembled WGS sequence"/>
</dbReference>
<protein>
    <recommendedName>
        <fullName evidence="2">Putative beta-lactamase-inhibitor-like PepSY-like domain-containing protein</fullName>
    </recommendedName>
</protein>
<dbReference type="Pfam" id="PF11396">
    <property type="entry name" value="PepSY_like"/>
    <property type="match status" value="1"/>
</dbReference>
<evidence type="ECO:0000313" key="3">
    <source>
        <dbReference type="EMBL" id="MQN12428.1"/>
    </source>
</evidence>